<dbReference type="AlphaFoldDB" id="M7SYG0"/>
<dbReference type="OMA" id="GSGPWFY"/>
<dbReference type="eggNOG" id="ENOG502SPR5">
    <property type="taxonomic scope" value="Eukaryota"/>
</dbReference>
<dbReference type="Proteomes" id="UP000012174">
    <property type="component" value="Unassembled WGS sequence"/>
</dbReference>
<proteinExistence type="predicted"/>
<gene>
    <name evidence="2" type="ORF">UCREL1_1329</name>
</gene>
<dbReference type="EMBL" id="KB705615">
    <property type="protein sequence ID" value="EMR71624.1"/>
    <property type="molecule type" value="Genomic_DNA"/>
</dbReference>
<evidence type="ECO:0000313" key="3">
    <source>
        <dbReference type="Proteomes" id="UP000012174"/>
    </source>
</evidence>
<feature type="chain" id="PRO_5004085398" evidence="1">
    <location>
        <begin position="21"/>
        <end position="258"/>
    </location>
</feature>
<keyword evidence="1" id="KW-0732">Signal</keyword>
<feature type="signal peptide" evidence="1">
    <location>
        <begin position="1"/>
        <end position="20"/>
    </location>
</feature>
<evidence type="ECO:0000256" key="1">
    <source>
        <dbReference type="SAM" id="SignalP"/>
    </source>
</evidence>
<evidence type="ECO:0000313" key="2">
    <source>
        <dbReference type="EMBL" id="EMR71624.1"/>
    </source>
</evidence>
<keyword evidence="3" id="KW-1185">Reference proteome</keyword>
<dbReference type="KEGG" id="ela:UCREL1_1329"/>
<protein>
    <submittedName>
        <fullName evidence="2">Uncharacterized protein</fullName>
    </submittedName>
</protein>
<dbReference type="OrthoDB" id="2349272at2759"/>
<dbReference type="HOGENOM" id="CLU_071125_0_0_1"/>
<reference evidence="3" key="1">
    <citation type="journal article" date="2013" name="Genome Announc.">
        <title>Draft genome sequence of the grapevine dieback fungus Eutypa lata UCR-EL1.</title>
        <authorList>
            <person name="Blanco-Ulate B."/>
            <person name="Rolshausen P.E."/>
            <person name="Cantu D."/>
        </authorList>
    </citation>
    <scope>NUCLEOTIDE SEQUENCE [LARGE SCALE GENOMIC DNA]</scope>
    <source>
        <strain evidence="3">UCR-EL1</strain>
    </source>
</reference>
<accession>M7SYG0</accession>
<organism evidence="2 3">
    <name type="scientific">Eutypa lata (strain UCR-EL1)</name>
    <name type="common">Grapevine dieback disease fungus</name>
    <name type="synonym">Eutypa armeniacae</name>
    <dbReference type="NCBI Taxonomy" id="1287681"/>
    <lineage>
        <taxon>Eukaryota</taxon>
        <taxon>Fungi</taxon>
        <taxon>Dikarya</taxon>
        <taxon>Ascomycota</taxon>
        <taxon>Pezizomycotina</taxon>
        <taxon>Sordariomycetes</taxon>
        <taxon>Xylariomycetidae</taxon>
        <taxon>Xylariales</taxon>
        <taxon>Diatrypaceae</taxon>
        <taxon>Eutypa</taxon>
    </lineage>
</organism>
<sequence>MKSQIATTLTAFALAGTSAAFPTIPSTFQPLRARNGTNAARLAEQVAQVAPETTTCDLGKTPECRTNVDLAPFLLSSLESYGVTEAGTVAAVVALTAFESANYKYKHNVYPGTIGQGTANMQMYEFNYQYARSITALADDLAALGFQADDDTGAGATDDQKTKVLALVTPDEYNFGSGAWYLTARCPETAKALAAGTDAAWQDYMTNCVGTTDTPEREAYWTRAKAAFGLQTSVKILIRLALEKGAEREQTGGEQARQ</sequence>
<name>M7SYG0_EUTLA</name>